<sequence>MLFPFHISINLTPMAEIALMKVDKYASQRGLTIAGYYVAPDNLKDSSFEKANHRIADKIASNCSSSYLIIVNSTNTSIHTGKIALKIAQSVDGNYRPYENPNIMFGSEDPVNACISLLENAAFNNLIDFDNHLDNLALDWSNRNLNKEIESLL</sequence>
<dbReference type="PANTHER" id="PTHR12941:SF10">
    <property type="entry name" value="ER MEMBRANE PROTEIN COMPLEX SUBUNIT 8_9 HOMOLOG"/>
    <property type="match status" value="1"/>
</dbReference>
<dbReference type="Pfam" id="PF03665">
    <property type="entry name" value="UPF0172"/>
    <property type="match status" value="1"/>
</dbReference>
<dbReference type="PANTHER" id="PTHR12941">
    <property type="entry name" value="ER MEMBRANE PROTEIN COMPLEX"/>
    <property type="match status" value="1"/>
</dbReference>
<gene>
    <name evidence="1" type="ORF">NQ317_003324</name>
</gene>
<accession>A0ABQ9J041</accession>
<name>A0ABQ9J041_9CUCU</name>
<organism evidence="1 2">
    <name type="scientific">Molorchus minor</name>
    <dbReference type="NCBI Taxonomy" id="1323400"/>
    <lineage>
        <taxon>Eukaryota</taxon>
        <taxon>Metazoa</taxon>
        <taxon>Ecdysozoa</taxon>
        <taxon>Arthropoda</taxon>
        <taxon>Hexapoda</taxon>
        <taxon>Insecta</taxon>
        <taxon>Pterygota</taxon>
        <taxon>Neoptera</taxon>
        <taxon>Endopterygota</taxon>
        <taxon>Coleoptera</taxon>
        <taxon>Polyphaga</taxon>
        <taxon>Cucujiformia</taxon>
        <taxon>Chrysomeloidea</taxon>
        <taxon>Cerambycidae</taxon>
        <taxon>Lamiinae</taxon>
        <taxon>Monochamini</taxon>
        <taxon>Molorchus</taxon>
    </lineage>
</organism>
<reference evidence="1" key="1">
    <citation type="journal article" date="2023" name="Insect Mol. Biol.">
        <title>Genome sequencing provides insights into the evolution of gene families encoding plant cell wall-degrading enzymes in longhorned beetles.</title>
        <authorList>
            <person name="Shin N.R."/>
            <person name="Okamura Y."/>
            <person name="Kirsch R."/>
            <person name="Pauchet Y."/>
        </authorList>
    </citation>
    <scope>NUCLEOTIDE SEQUENCE</scope>
    <source>
        <strain evidence="1">MMC_N1</strain>
    </source>
</reference>
<dbReference type="InterPro" id="IPR005366">
    <property type="entry name" value="EMC8/9"/>
</dbReference>
<dbReference type="Proteomes" id="UP001162164">
    <property type="component" value="Unassembled WGS sequence"/>
</dbReference>
<comment type="caution">
    <text evidence="1">The sequence shown here is derived from an EMBL/GenBank/DDBJ whole genome shotgun (WGS) entry which is preliminary data.</text>
</comment>
<dbReference type="EMBL" id="JAPWTJ010001663">
    <property type="protein sequence ID" value="KAJ8970160.1"/>
    <property type="molecule type" value="Genomic_DNA"/>
</dbReference>
<evidence type="ECO:0000313" key="2">
    <source>
        <dbReference type="Proteomes" id="UP001162164"/>
    </source>
</evidence>
<evidence type="ECO:0008006" key="3">
    <source>
        <dbReference type="Google" id="ProtNLM"/>
    </source>
</evidence>
<protein>
    <recommendedName>
        <fullName evidence="3">MPN domain-containing protein</fullName>
    </recommendedName>
</protein>
<proteinExistence type="predicted"/>
<evidence type="ECO:0000313" key="1">
    <source>
        <dbReference type="EMBL" id="KAJ8970160.1"/>
    </source>
</evidence>
<keyword evidence="2" id="KW-1185">Reference proteome</keyword>